<evidence type="ECO:0000256" key="1">
    <source>
        <dbReference type="ARBA" id="ARBA00009224"/>
    </source>
</evidence>
<evidence type="ECO:0000256" key="2">
    <source>
        <dbReference type="ARBA" id="ARBA00017835"/>
    </source>
</evidence>
<evidence type="ECO:0000256" key="3">
    <source>
        <dbReference type="ARBA" id="ARBA00029631"/>
    </source>
</evidence>
<dbReference type="PANTHER" id="PTHR11001:SF2">
    <property type="entry name" value="MITOCHONDRIAL FISSION PROCESS PROTEIN 1"/>
    <property type="match status" value="1"/>
</dbReference>
<dbReference type="GO" id="GO:0005739">
    <property type="term" value="C:mitochondrion"/>
    <property type="evidence" value="ECO:0007669"/>
    <property type="project" value="TreeGrafter"/>
</dbReference>
<organism evidence="6 7">
    <name type="scientific">Cutaneotrichosporon spelunceum</name>
    <dbReference type="NCBI Taxonomy" id="1672016"/>
    <lineage>
        <taxon>Eukaryota</taxon>
        <taxon>Fungi</taxon>
        <taxon>Dikarya</taxon>
        <taxon>Basidiomycota</taxon>
        <taxon>Agaricomycotina</taxon>
        <taxon>Tremellomycetes</taxon>
        <taxon>Trichosporonales</taxon>
        <taxon>Trichosporonaceae</taxon>
        <taxon>Cutaneotrichosporon</taxon>
    </lineage>
</organism>
<dbReference type="Proteomes" id="UP001222932">
    <property type="component" value="Unassembled WGS sequence"/>
</dbReference>
<protein>
    <recommendedName>
        <fullName evidence="2">Mitochondrial fission process protein 1</fullName>
    </recommendedName>
    <alternativeName>
        <fullName evidence="3">Mitochondrial 18 kDa protein</fullName>
    </alternativeName>
</protein>
<keyword evidence="5" id="KW-0812">Transmembrane</keyword>
<feature type="transmembrane region" description="Helical" evidence="5">
    <location>
        <begin position="164"/>
        <end position="181"/>
    </location>
</feature>
<dbReference type="AlphaFoldDB" id="A0AAD3TSS7"/>
<proteinExistence type="inferred from homology"/>
<comment type="caution">
    <text evidence="6">The sequence shown here is derived from an EMBL/GenBank/DDBJ whole genome shotgun (WGS) entry which is preliminary data.</text>
</comment>
<comment type="similarity">
    <text evidence="1">Belongs to the MTFP1 family.</text>
</comment>
<sequence length="224" mass="24897">MTKPISDKVEDEIHKVEDKAEHRLDQLVEEDADSTDSNVRYAAYLRRIGNVVRAGSRYTAYTSDVGEAFRPVVPNWVVKAAYGISWAYLIGDVGFTTYKAKEQGPTAWEANNFSEPTRLTLVAVKRSVFQGLASMALPAFTIHTAVKQTAKAVKNVKNVKVKRWLPSLVGIGIVPFLPYIFDHPVEYATDRVFEKIEAAMAKDGIGRPKEPEEPAGELEGKTEL</sequence>
<keyword evidence="5" id="KW-0472">Membrane</keyword>
<feature type="compositionally biased region" description="Basic and acidic residues" evidence="4">
    <location>
        <begin position="204"/>
        <end position="224"/>
    </location>
</feature>
<accession>A0AAD3TSS7</accession>
<dbReference type="GO" id="GO:0000266">
    <property type="term" value="P:mitochondrial fission"/>
    <property type="evidence" value="ECO:0007669"/>
    <property type="project" value="TreeGrafter"/>
</dbReference>
<dbReference type="EMBL" id="BTCM01000002">
    <property type="protein sequence ID" value="GMK55765.1"/>
    <property type="molecule type" value="Genomic_DNA"/>
</dbReference>
<feature type="region of interest" description="Disordered" evidence="4">
    <location>
        <begin position="203"/>
        <end position="224"/>
    </location>
</feature>
<evidence type="ECO:0000313" key="7">
    <source>
        <dbReference type="Proteomes" id="UP001222932"/>
    </source>
</evidence>
<evidence type="ECO:0000313" key="6">
    <source>
        <dbReference type="EMBL" id="GMK55765.1"/>
    </source>
</evidence>
<dbReference type="Pfam" id="PF10558">
    <property type="entry name" value="MTP18"/>
    <property type="match status" value="1"/>
</dbReference>
<dbReference type="InterPro" id="IPR019560">
    <property type="entry name" value="Mitochondrial_18_kDa_protein"/>
</dbReference>
<name>A0AAD3TSS7_9TREE</name>
<gene>
    <name evidence="6" type="ORF">CspeluHIS016_0208210</name>
</gene>
<keyword evidence="5" id="KW-1133">Transmembrane helix</keyword>
<dbReference type="PANTHER" id="PTHR11001">
    <property type="entry name" value="MITOCHONDRIAL FISSION PROCESS PROTEIN 1"/>
    <property type="match status" value="1"/>
</dbReference>
<reference evidence="6" key="1">
    <citation type="journal article" date="2023" name="BMC Genomics">
        <title>Chromosome-level genome assemblies of Cutaneotrichosporon spp. (Trichosporonales, Basidiomycota) reveal imbalanced evolution between nucleotide sequences and chromosome synteny.</title>
        <authorList>
            <person name="Kobayashi Y."/>
            <person name="Kayamori A."/>
            <person name="Aoki K."/>
            <person name="Shiwa Y."/>
            <person name="Matsutani M."/>
            <person name="Fujita N."/>
            <person name="Sugita T."/>
            <person name="Iwasaki W."/>
            <person name="Tanaka N."/>
            <person name="Takashima M."/>
        </authorList>
    </citation>
    <scope>NUCLEOTIDE SEQUENCE</scope>
    <source>
        <strain evidence="6">HIS016</strain>
    </source>
</reference>
<keyword evidence="7" id="KW-1185">Reference proteome</keyword>
<reference evidence="6" key="2">
    <citation type="submission" date="2023-06" db="EMBL/GenBank/DDBJ databases">
        <authorList>
            <person name="Kobayashi Y."/>
            <person name="Kayamori A."/>
            <person name="Aoki K."/>
            <person name="Shiwa Y."/>
            <person name="Fujita N."/>
            <person name="Sugita T."/>
            <person name="Iwasaki W."/>
            <person name="Tanaka N."/>
            <person name="Takashima M."/>
        </authorList>
    </citation>
    <scope>NUCLEOTIDE SEQUENCE</scope>
    <source>
        <strain evidence="6">HIS016</strain>
    </source>
</reference>
<evidence type="ECO:0000256" key="5">
    <source>
        <dbReference type="SAM" id="Phobius"/>
    </source>
</evidence>
<evidence type="ECO:0000256" key="4">
    <source>
        <dbReference type="SAM" id="MobiDB-lite"/>
    </source>
</evidence>